<evidence type="ECO:0000256" key="4">
    <source>
        <dbReference type="ARBA" id="ARBA00023163"/>
    </source>
</evidence>
<dbReference type="Pfam" id="PF00319">
    <property type="entry name" value="SRF-TF"/>
    <property type="match status" value="1"/>
</dbReference>
<dbReference type="PRINTS" id="PR00404">
    <property type="entry name" value="MADSDOMAIN"/>
</dbReference>
<dbReference type="GO" id="GO:0005634">
    <property type="term" value="C:nucleus"/>
    <property type="evidence" value="ECO:0007669"/>
    <property type="project" value="UniProtKB-SubCell"/>
</dbReference>
<evidence type="ECO:0000256" key="3">
    <source>
        <dbReference type="ARBA" id="ARBA00023125"/>
    </source>
</evidence>
<dbReference type="PROSITE" id="PS50066">
    <property type="entry name" value="MADS_BOX_2"/>
    <property type="match status" value="1"/>
</dbReference>
<evidence type="ECO:0000313" key="8">
    <source>
        <dbReference type="Proteomes" id="UP001443914"/>
    </source>
</evidence>
<keyword evidence="4" id="KW-0804">Transcription</keyword>
<keyword evidence="5" id="KW-0539">Nucleus</keyword>
<dbReference type="InterPro" id="IPR050142">
    <property type="entry name" value="MADS-box/MEF2_TF"/>
</dbReference>
<organism evidence="7 8">
    <name type="scientific">Saponaria officinalis</name>
    <name type="common">Common soapwort</name>
    <name type="synonym">Lychnis saponaria</name>
    <dbReference type="NCBI Taxonomy" id="3572"/>
    <lineage>
        <taxon>Eukaryota</taxon>
        <taxon>Viridiplantae</taxon>
        <taxon>Streptophyta</taxon>
        <taxon>Embryophyta</taxon>
        <taxon>Tracheophyta</taxon>
        <taxon>Spermatophyta</taxon>
        <taxon>Magnoliopsida</taxon>
        <taxon>eudicotyledons</taxon>
        <taxon>Gunneridae</taxon>
        <taxon>Pentapetalae</taxon>
        <taxon>Caryophyllales</taxon>
        <taxon>Caryophyllaceae</taxon>
        <taxon>Caryophylleae</taxon>
        <taxon>Saponaria</taxon>
    </lineage>
</organism>
<dbReference type="InterPro" id="IPR036879">
    <property type="entry name" value="TF_MADSbox_sf"/>
</dbReference>
<gene>
    <name evidence="7" type="ORF">RND81_10G087400</name>
</gene>
<dbReference type="InterPro" id="IPR002100">
    <property type="entry name" value="TF_MADSbox"/>
</dbReference>
<evidence type="ECO:0000313" key="7">
    <source>
        <dbReference type="EMBL" id="KAK9682654.1"/>
    </source>
</evidence>
<dbReference type="Proteomes" id="UP001443914">
    <property type="component" value="Unassembled WGS sequence"/>
</dbReference>
<keyword evidence="8" id="KW-1185">Reference proteome</keyword>
<sequence>MVQKKSEVRKHAVRFNKIQSNITKKAYELSTLCDTPVAVIVFSPTDDTPSFVWPSNPHHLNDIIDRYMKSKKGQNHRVFDDIVAVDNSPRFEFTRENCNVIDNLAPRFEVARENCGGIDNLSREELVELVNQLDSKIGTVNAKIDSMKTSQTSTTEEQKTMVMTMNTTDDMLQLTENWLDEHMQSFDELFASMKNQKDDDLNVDEHMQSLDNLFRSMKNKKGDDVNVDEHMQSFDMLFGSMKNQKDDDVHVDDFCGLIAGNSIDEFQLNDWLNPNPNPNLDAEFAVQAQQFEEDQQLFRNQINNNYLVY</sequence>
<comment type="caution">
    <text evidence="7">The sequence shown here is derived from an EMBL/GenBank/DDBJ whole genome shotgun (WGS) entry which is preliminary data.</text>
</comment>
<keyword evidence="3" id="KW-0238">DNA-binding</keyword>
<keyword evidence="2" id="KW-0805">Transcription regulation</keyword>
<dbReference type="EMBL" id="JBDFQZ010000010">
    <property type="protein sequence ID" value="KAK9682654.1"/>
    <property type="molecule type" value="Genomic_DNA"/>
</dbReference>
<dbReference type="GO" id="GO:0003677">
    <property type="term" value="F:DNA binding"/>
    <property type="evidence" value="ECO:0007669"/>
    <property type="project" value="UniProtKB-KW"/>
</dbReference>
<dbReference type="GO" id="GO:0046983">
    <property type="term" value="F:protein dimerization activity"/>
    <property type="evidence" value="ECO:0007669"/>
    <property type="project" value="InterPro"/>
</dbReference>
<feature type="domain" description="MADS-box" evidence="6">
    <location>
        <begin position="1"/>
        <end position="55"/>
    </location>
</feature>
<dbReference type="Gene3D" id="3.40.1810.10">
    <property type="entry name" value="Transcription factor, MADS-box"/>
    <property type="match status" value="1"/>
</dbReference>
<evidence type="ECO:0000256" key="5">
    <source>
        <dbReference type="ARBA" id="ARBA00023242"/>
    </source>
</evidence>
<evidence type="ECO:0000256" key="1">
    <source>
        <dbReference type="ARBA" id="ARBA00004123"/>
    </source>
</evidence>
<name>A0AAW1I2H1_SAPOF</name>
<dbReference type="PANTHER" id="PTHR48019">
    <property type="entry name" value="SERUM RESPONSE FACTOR HOMOLOG"/>
    <property type="match status" value="1"/>
</dbReference>
<evidence type="ECO:0000259" key="6">
    <source>
        <dbReference type="PROSITE" id="PS50066"/>
    </source>
</evidence>
<dbReference type="SUPFAM" id="SSF55455">
    <property type="entry name" value="SRF-like"/>
    <property type="match status" value="1"/>
</dbReference>
<dbReference type="SMART" id="SM00432">
    <property type="entry name" value="MADS"/>
    <property type="match status" value="1"/>
</dbReference>
<evidence type="ECO:0000256" key="2">
    <source>
        <dbReference type="ARBA" id="ARBA00023015"/>
    </source>
</evidence>
<protein>
    <recommendedName>
        <fullName evidence="6">MADS-box domain-containing protein</fullName>
    </recommendedName>
</protein>
<reference evidence="7" key="1">
    <citation type="submission" date="2024-03" db="EMBL/GenBank/DDBJ databases">
        <title>WGS assembly of Saponaria officinalis var. Norfolk2.</title>
        <authorList>
            <person name="Jenkins J."/>
            <person name="Shu S."/>
            <person name="Grimwood J."/>
            <person name="Barry K."/>
            <person name="Goodstein D."/>
            <person name="Schmutz J."/>
            <person name="Leebens-Mack J."/>
            <person name="Osbourn A."/>
        </authorList>
    </citation>
    <scope>NUCLEOTIDE SEQUENCE [LARGE SCALE GENOMIC DNA]</scope>
    <source>
        <strain evidence="7">JIC</strain>
    </source>
</reference>
<comment type="subcellular location">
    <subcellularLocation>
        <location evidence="1">Nucleus</location>
    </subcellularLocation>
</comment>
<accession>A0AAW1I2H1</accession>
<dbReference type="AlphaFoldDB" id="A0AAW1I2H1"/>
<proteinExistence type="predicted"/>